<feature type="compositionally biased region" description="Basic residues" evidence="3">
    <location>
        <begin position="451"/>
        <end position="466"/>
    </location>
</feature>
<accession>A0AAV7KPG5</accession>
<evidence type="ECO:0000256" key="2">
    <source>
        <dbReference type="PROSITE-ProRule" id="PRU00176"/>
    </source>
</evidence>
<feature type="compositionally biased region" description="Basic residues" evidence="3">
    <location>
        <begin position="316"/>
        <end position="336"/>
    </location>
</feature>
<dbReference type="InterPro" id="IPR000504">
    <property type="entry name" value="RRM_dom"/>
</dbReference>
<feature type="compositionally biased region" description="Basic and acidic residues" evidence="3">
    <location>
        <begin position="1"/>
        <end position="32"/>
    </location>
</feature>
<dbReference type="Proteomes" id="UP001066276">
    <property type="component" value="Chromosome 12"/>
</dbReference>
<feature type="compositionally biased region" description="Polar residues" evidence="3">
    <location>
        <begin position="306"/>
        <end position="315"/>
    </location>
</feature>
<dbReference type="InterPro" id="IPR035979">
    <property type="entry name" value="RBD_domain_sf"/>
</dbReference>
<feature type="region of interest" description="Disordered" evidence="3">
    <location>
        <begin position="186"/>
        <end position="523"/>
    </location>
</feature>
<feature type="region of interest" description="Disordered" evidence="3">
    <location>
        <begin position="1"/>
        <end position="113"/>
    </location>
</feature>
<feature type="compositionally biased region" description="Low complexity" evidence="3">
    <location>
        <begin position="494"/>
        <end position="523"/>
    </location>
</feature>
<organism evidence="5 6">
    <name type="scientific">Pleurodeles waltl</name>
    <name type="common">Iberian ribbed newt</name>
    <dbReference type="NCBI Taxonomy" id="8319"/>
    <lineage>
        <taxon>Eukaryota</taxon>
        <taxon>Metazoa</taxon>
        <taxon>Chordata</taxon>
        <taxon>Craniata</taxon>
        <taxon>Vertebrata</taxon>
        <taxon>Euteleostomi</taxon>
        <taxon>Amphibia</taxon>
        <taxon>Batrachia</taxon>
        <taxon>Caudata</taxon>
        <taxon>Salamandroidea</taxon>
        <taxon>Salamandridae</taxon>
        <taxon>Pleurodelinae</taxon>
        <taxon>Pleurodeles</taxon>
    </lineage>
</organism>
<feature type="compositionally biased region" description="Basic residues" evidence="3">
    <location>
        <begin position="345"/>
        <end position="355"/>
    </location>
</feature>
<dbReference type="GO" id="GO:0003723">
    <property type="term" value="F:RNA binding"/>
    <property type="evidence" value="ECO:0007669"/>
    <property type="project" value="UniProtKB-UniRule"/>
</dbReference>
<dbReference type="InterPro" id="IPR012677">
    <property type="entry name" value="Nucleotide-bd_a/b_plait_sf"/>
</dbReference>
<feature type="compositionally biased region" description="Low complexity" evidence="3">
    <location>
        <begin position="249"/>
        <end position="270"/>
    </location>
</feature>
<protein>
    <recommendedName>
        <fullName evidence="4">RRM domain-containing protein</fullName>
    </recommendedName>
</protein>
<dbReference type="AlphaFoldDB" id="A0AAV7KPG5"/>
<gene>
    <name evidence="5" type="ORF">NDU88_000123</name>
</gene>
<feature type="compositionally biased region" description="Low complexity" evidence="3">
    <location>
        <begin position="98"/>
        <end position="111"/>
    </location>
</feature>
<evidence type="ECO:0000256" key="1">
    <source>
        <dbReference type="ARBA" id="ARBA00022884"/>
    </source>
</evidence>
<name>A0AAV7KPG5_PLEWA</name>
<evidence type="ECO:0000313" key="6">
    <source>
        <dbReference type="Proteomes" id="UP001066276"/>
    </source>
</evidence>
<reference evidence="5" key="1">
    <citation type="journal article" date="2022" name="bioRxiv">
        <title>Sequencing and chromosome-scale assembly of the giantPleurodeles waltlgenome.</title>
        <authorList>
            <person name="Brown T."/>
            <person name="Elewa A."/>
            <person name="Iarovenko S."/>
            <person name="Subramanian E."/>
            <person name="Araus A.J."/>
            <person name="Petzold A."/>
            <person name="Susuki M."/>
            <person name="Suzuki K.-i.T."/>
            <person name="Hayashi T."/>
            <person name="Toyoda A."/>
            <person name="Oliveira C."/>
            <person name="Osipova E."/>
            <person name="Leigh N.D."/>
            <person name="Simon A."/>
            <person name="Yun M.H."/>
        </authorList>
    </citation>
    <scope>NUCLEOTIDE SEQUENCE</scope>
    <source>
        <strain evidence="5">20211129_DDA</strain>
        <tissue evidence="5">Liver</tissue>
    </source>
</reference>
<keyword evidence="1 2" id="KW-0694">RNA-binding</keyword>
<feature type="compositionally biased region" description="Polar residues" evidence="3">
    <location>
        <begin position="230"/>
        <end position="248"/>
    </location>
</feature>
<proteinExistence type="predicted"/>
<feature type="domain" description="RRM" evidence="4">
    <location>
        <begin position="707"/>
        <end position="781"/>
    </location>
</feature>
<dbReference type="PROSITE" id="PS50102">
    <property type="entry name" value="RRM"/>
    <property type="match status" value="2"/>
</dbReference>
<evidence type="ECO:0000259" key="4">
    <source>
        <dbReference type="PROSITE" id="PS50102"/>
    </source>
</evidence>
<feature type="compositionally biased region" description="Basic residues" evidence="3">
    <location>
        <begin position="390"/>
        <end position="407"/>
    </location>
</feature>
<feature type="compositionally biased region" description="Basic residues" evidence="3">
    <location>
        <begin position="414"/>
        <end position="423"/>
    </location>
</feature>
<dbReference type="EMBL" id="JANPWB010000016">
    <property type="protein sequence ID" value="KAJ1079892.1"/>
    <property type="molecule type" value="Genomic_DNA"/>
</dbReference>
<sequence length="804" mass="87273">MRSSGRRLDAQRRLLPPERIAEEMGERSRALGRDIPAAAGAAESGPQRGLKEGSALLSPPSRAAGGGWRKACEQRRGDPAEVPLPQGRVTSGHGGAQAGPAAPRTAPGAHPSLQGIEAGQWVLKLDLGGLDEVPQGVSSGAGTLSGAPLGRLCSAPASPCSAASGSDWILCEDENFAAQAPDAPCAQNAPTAVQEPTVKPGKSCGAAEASLGQRKNENCLPQSRKGKSDLAQSAVRSDSKKPSLSKNDSSNATAPKSSSKASKASSLSNNHGSLKANPNHHSSRKSASSLSSQSKKISPVKRTSKSPHSPQSKNHSSLKKIRRSSRPSRSKNRSPAKRLSSSPRSKNHSPLKRTSHSPPSVQSKIHHPRSKINRQQLSNSRSPSPLSKSNRVHSSHSRSRSPLRKINRLPLSRSKSRSPRRRTSSSFPSRSKSRSPLRTRRLHSTNSKSRSPMRYKIRSPLRRTSRLHSSSSKNRSPLREGGRLHSSKSKSRSPSKTSRSNTSVSKSPSPVESSLSSNSSTSSFGVKVNFTSELPDDKTLKEVIFQRFVKYGFVTDVQVHRPHSGRYVLVFYDEQHEQEEALIGAPKTRLFSKTLEVTPWTGGRVKSDSGSITWDDEMTKFSPASTRMLLIENLPKTIAPEKLDNICVQFDDILDIEIKEEPGKPTCSALVEFSSIVSLIKAGKALNRKFFGTSHVNISFAKRSPTNCLWLDGLPPNLSQDYLFLRFSEYGPVAKTLYDCSKDMALITYKHDKDAVTAMKDLKCGLGKLCGHRVMVDFASDRCQLVFSQEMATSCQNTEGFLKD</sequence>
<feature type="compositionally biased region" description="Basic and acidic residues" evidence="3">
    <location>
        <begin position="70"/>
        <end position="79"/>
    </location>
</feature>
<dbReference type="SUPFAM" id="SSF54928">
    <property type="entry name" value="RNA-binding domain, RBD"/>
    <property type="match status" value="2"/>
</dbReference>
<feature type="compositionally biased region" description="Low complexity" evidence="3">
    <location>
        <begin position="285"/>
        <end position="297"/>
    </location>
</feature>
<feature type="compositionally biased region" description="Low complexity" evidence="3">
    <location>
        <begin position="373"/>
        <end position="389"/>
    </location>
</feature>
<feature type="domain" description="RRM" evidence="4">
    <location>
        <begin position="627"/>
        <end position="703"/>
    </location>
</feature>
<dbReference type="Gene3D" id="3.30.70.330">
    <property type="match status" value="3"/>
</dbReference>
<feature type="compositionally biased region" description="Basic residues" evidence="3">
    <location>
        <begin position="431"/>
        <end position="443"/>
    </location>
</feature>
<dbReference type="SMART" id="SM00360">
    <property type="entry name" value="RRM"/>
    <property type="match status" value="3"/>
</dbReference>
<evidence type="ECO:0000313" key="5">
    <source>
        <dbReference type="EMBL" id="KAJ1079892.1"/>
    </source>
</evidence>
<dbReference type="PANTHER" id="PTHR23189">
    <property type="entry name" value="RNA RECOGNITION MOTIF-CONTAINING"/>
    <property type="match status" value="1"/>
</dbReference>
<dbReference type="Pfam" id="PF00076">
    <property type="entry name" value="RRM_1"/>
    <property type="match status" value="2"/>
</dbReference>
<evidence type="ECO:0000256" key="3">
    <source>
        <dbReference type="SAM" id="MobiDB-lite"/>
    </source>
</evidence>
<keyword evidence="6" id="KW-1185">Reference proteome</keyword>
<comment type="caution">
    <text evidence="5">The sequence shown here is derived from an EMBL/GenBank/DDBJ whole genome shotgun (WGS) entry which is preliminary data.</text>
</comment>